<keyword evidence="10" id="KW-1185">Reference proteome</keyword>
<dbReference type="InterPro" id="IPR022572">
    <property type="entry name" value="DNA_rep/recomb_RecO_N"/>
</dbReference>
<evidence type="ECO:0000256" key="7">
    <source>
        <dbReference type="HAMAP-Rule" id="MF_00201"/>
    </source>
</evidence>
<dbReference type="eggNOG" id="COG1381">
    <property type="taxonomic scope" value="Bacteria"/>
</dbReference>
<sequence>MVQSLILKKQDRGEADELVIFFSRELGWLRGIAKNSKKSRIRFGGHLEPFSLVDLTLRQRKRDDLVWIDEAQVLHGHLGIRSDITKVAWASYFLELASMFLPEDSPDQNLFDFLHDILEQLEKDNVAPGFLSIMLDTIRLLGFVGFSPRFDSCTVCGKTFSTGQEAAFSSALGGICHRECLPPGVPGVVTLSPGTLAVIRQGLKLEGEAAKRLRLHKKGLDELAAALAGFIRYLHGGEIPSLYFLEELGLWPTRTD</sequence>
<keyword evidence="4 7" id="KW-0233">DNA recombination</keyword>
<gene>
    <name evidence="7" type="primary">recO</name>
    <name evidence="9" type="ordered locus">Desti_4002</name>
</gene>
<dbReference type="KEGG" id="dti:Desti_4002"/>
<protein>
    <recommendedName>
        <fullName evidence="2 7">DNA repair protein RecO</fullName>
    </recommendedName>
    <alternativeName>
        <fullName evidence="6 7">Recombination protein O</fullName>
    </alternativeName>
</protein>
<organism evidence="9 10">
    <name type="scientific">Desulfomonile tiedjei (strain ATCC 49306 / DSM 6799 / DCB-1)</name>
    <dbReference type="NCBI Taxonomy" id="706587"/>
    <lineage>
        <taxon>Bacteria</taxon>
        <taxon>Pseudomonadati</taxon>
        <taxon>Thermodesulfobacteriota</taxon>
        <taxon>Desulfomonilia</taxon>
        <taxon>Desulfomonilales</taxon>
        <taxon>Desulfomonilaceae</taxon>
        <taxon>Desulfomonile</taxon>
    </lineage>
</organism>
<dbReference type="HAMAP" id="MF_00201">
    <property type="entry name" value="RecO"/>
    <property type="match status" value="1"/>
</dbReference>
<evidence type="ECO:0000256" key="5">
    <source>
        <dbReference type="ARBA" id="ARBA00023204"/>
    </source>
</evidence>
<dbReference type="EMBL" id="CP003360">
    <property type="protein sequence ID" value="AFM26643.1"/>
    <property type="molecule type" value="Genomic_DNA"/>
</dbReference>
<dbReference type="Pfam" id="PF02565">
    <property type="entry name" value="RecO_C"/>
    <property type="match status" value="1"/>
</dbReference>
<evidence type="ECO:0000256" key="1">
    <source>
        <dbReference type="ARBA" id="ARBA00007452"/>
    </source>
</evidence>
<dbReference type="Pfam" id="PF11967">
    <property type="entry name" value="RecO_N"/>
    <property type="match status" value="1"/>
</dbReference>
<dbReference type="Proteomes" id="UP000006055">
    <property type="component" value="Chromosome"/>
</dbReference>
<dbReference type="SUPFAM" id="SSF50249">
    <property type="entry name" value="Nucleic acid-binding proteins"/>
    <property type="match status" value="1"/>
</dbReference>
<comment type="function">
    <text evidence="7">Involved in DNA repair and RecF pathway recombination.</text>
</comment>
<keyword evidence="3 7" id="KW-0227">DNA damage</keyword>
<comment type="similarity">
    <text evidence="1 7">Belongs to the RecO family.</text>
</comment>
<dbReference type="PANTHER" id="PTHR33991:SF1">
    <property type="entry name" value="DNA REPAIR PROTEIN RECO"/>
    <property type="match status" value="1"/>
</dbReference>
<dbReference type="Gene3D" id="1.20.1440.120">
    <property type="entry name" value="Recombination protein O, C-terminal domain"/>
    <property type="match status" value="1"/>
</dbReference>
<dbReference type="InterPro" id="IPR003717">
    <property type="entry name" value="RecO"/>
</dbReference>
<dbReference type="HOGENOM" id="CLU_066632_2_0_7"/>
<dbReference type="GO" id="GO:0006302">
    <property type="term" value="P:double-strand break repair"/>
    <property type="evidence" value="ECO:0007669"/>
    <property type="project" value="TreeGrafter"/>
</dbReference>
<name>I4CAQ2_DESTA</name>
<dbReference type="PANTHER" id="PTHR33991">
    <property type="entry name" value="DNA REPAIR PROTEIN RECO"/>
    <property type="match status" value="1"/>
</dbReference>
<keyword evidence="5 7" id="KW-0234">DNA repair</keyword>
<dbReference type="InterPro" id="IPR012340">
    <property type="entry name" value="NA-bd_OB-fold"/>
</dbReference>
<evidence type="ECO:0000256" key="3">
    <source>
        <dbReference type="ARBA" id="ARBA00022763"/>
    </source>
</evidence>
<dbReference type="AlphaFoldDB" id="I4CAQ2"/>
<dbReference type="SUPFAM" id="SSF57863">
    <property type="entry name" value="ArfGap/RecO-like zinc finger"/>
    <property type="match status" value="1"/>
</dbReference>
<evidence type="ECO:0000259" key="8">
    <source>
        <dbReference type="Pfam" id="PF11967"/>
    </source>
</evidence>
<evidence type="ECO:0000313" key="10">
    <source>
        <dbReference type="Proteomes" id="UP000006055"/>
    </source>
</evidence>
<evidence type="ECO:0000256" key="4">
    <source>
        <dbReference type="ARBA" id="ARBA00023172"/>
    </source>
</evidence>
<accession>I4CAQ2</accession>
<dbReference type="OrthoDB" id="9780797at2"/>
<dbReference type="NCBIfam" id="TIGR00613">
    <property type="entry name" value="reco"/>
    <property type="match status" value="1"/>
</dbReference>
<feature type="domain" description="DNA replication/recombination mediator RecO N-terminal" evidence="8">
    <location>
        <begin position="5"/>
        <end position="75"/>
    </location>
</feature>
<proteinExistence type="inferred from homology"/>
<reference evidence="10" key="1">
    <citation type="submission" date="2012-06" db="EMBL/GenBank/DDBJ databases">
        <title>Complete sequence of chromosome of Desulfomonile tiedjei DSM 6799.</title>
        <authorList>
            <person name="Lucas S."/>
            <person name="Copeland A."/>
            <person name="Lapidus A."/>
            <person name="Glavina del Rio T."/>
            <person name="Dalin E."/>
            <person name="Tice H."/>
            <person name="Bruce D."/>
            <person name="Goodwin L."/>
            <person name="Pitluck S."/>
            <person name="Peters L."/>
            <person name="Ovchinnikova G."/>
            <person name="Zeytun A."/>
            <person name="Lu M."/>
            <person name="Kyrpides N."/>
            <person name="Mavromatis K."/>
            <person name="Ivanova N."/>
            <person name="Brettin T."/>
            <person name="Detter J.C."/>
            <person name="Han C."/>
            <person name="Larimer F."/>
            <person name="Land M."/>
            <person name="Hauser L."/>
            <person name="Markowitz V."/>
            <person name="Cheng J.-F."/>
            <person name="Hugenholtz P."/>
            <person name="Woyke T."/>
            <person name="Wu D."/>
            <person name="Spring S."/>
            <person name="Schroeder M."/>
            <person name="Brambilla E."/>
            <person name="Klenk H.-P."/>
            <person name="Eisen J.A."/>
        </authorList>
    </citation>
    <scope>NUCLEOTIDE SEQUENCE [LARGE SCALE GENOMIC DNA]</scope>
    <source>
        <strain evidence="10">ATCC 49306 / DSM 6799 / DCB-1</strain>
    </source>
</reference>
<dbReference type="InterPro" id="IPR042242">
    <property type="entry name" value="RecO_C"/>
</dbReference>
<evidence type="ECO:0000313" key="9">
    <source>
        <dbReference type="EMBL" id="AFM26643.1"/>
    </source>
</evidence>
<evidence type="ECO:0000256" key="6">
    <source>
        <dbReference type="ARBA" id="ARBA00033409"/>
    </source>
</evidence>
<dbReference type="GO" id="GO:0006310">
    <property type="term" value="P:DNA recombination"/>
    <property type="evidence" value="ECO:0007669"/>
    <property type="project" value="UniProtKB-UniRule"/>
</dbReference>
<dbReference type="RefSeq" id="WP_014811769.1">
    <property type="nucleotide sequence ID" value="NC_018025.1"/>
</dbReference>
<evidence type="ECO:0000256" key="2">
    <source>
        <dbReference type="ARBA" id="ARBA00021310"/>
    </source>
</evidence>
<dbReference type="InterPro" id="IPR037278">
    <property type="entry name" value="ARFGAP/RecO"/>
</dbReference>
<dbReference type="Gene3D" id="2.40.50.140">
    <property type="entry name" value="Nucleic acid-binding proteins"/>
    <property type="match status" value="1"/>
</dbReference>
<dbReference type="STRING" id="706587.Desti_4002"/>
<dbReference type="GO" id="GO:0043590">
    <property type="term" value="C:bacterial nucleoid"/>
    <property type="evidence" value="ECO:0007669"/>
    <property type="project" value="TreeGrafter"/>
</dbReference>